<dbReference type="AlphaFoldDB" id="A0A087TSX9"/>
<accession>A0A087TSX9</accession>
<organism evidence="3 4">
    <name type="scientific">Stegodyphus mimosarum</name>
    <name type="common">African social velvet spider</name>
    <dbReference type="NCBI Taxonomy" id="407821"/>
    <lineage>
        <taxon>Eukaryota</taxon>
        <taxon>Metazoa</taxon>
        <taxon>Ecdysozoa</taxon>
        <taxon>Arthropoda</taxon>
        <taxon>Chelicerata</taxon>
        <taxon>Arachnida</taxon>
        <taxon>Araneae</taxon>
        <taxon>Araneomorphae</taxon>
        <taxon>Entelegynae</taxon>
        <taxon>Eresoidea</taxon>
        <taxon>Eresidae</taxon>
        <taxon>Stegodyphus</taxon>
    </lineage>
</organism>
<evidence type="ECO:0000313" key="3">
    <source>
        <dbReference type="EMBL" id="KFM68218.1"/>
    </source>
</evidence>
<evidence type="ECO:0000256" key="2">
    <source>
        <dbReference type="SAM" id="SignalP"/>
    </source>
</evidence>
<evidence type="ECO:0000256" key="1">
    <source>
        <dbReference type="SAM" id="Phobius"/>
    </source>
</evidence>
<keyword evidence="4" id="KW-1185">Reference proteome</keyword>
<dbReference type="EMBL" id="KK116602">
    <property type="protein sequence ID" value="KFM68218.1"/>
    <property type="molecule type" value="Genomic_DNA"/>
</dbReference>
<protein>
    <submittedName>
        <fullName evidence="3">Uncharacterized protein</fullName>
    </submittedName>
</protein>
<sequence length="62" mass="6585">MVAAMRLFSIFCFCLLILSCYVDNSIARPFGMFGGGHGHGFDIGIGQLLAAGAVIKLLQQHG</sequence>
<evidence type="ECO:0000313" key="4">
    <source>
        <dbReference type="Proteomes" id="UP000054359"/>
    </source>
</evidence>
<feature type="chain" id="PRO_5001829937" evidence="2">
    <location>
        <begin position="28"/>
        <end position="62"/>
    </location>
</feature>
<keyword evidence="2" id="KW-0732">Signal</keyword>
<dbReference type="PROSITE" id="PS51257">
    <property type="entry name" value="PROKAR_LIPOPROTEIN"/>
    <property type="match status" value="1"/>
</dbReference>
<keyword evidence="1" id="KW-0812">Transmembrane</keyword>
<gene>
    <name evidence="3" type="ORF">X975_05062</name>
</gene>
<keyword evidence="1" id="KW-1133">Transmembrane helix</keyword>
<proteinExistence type="predicted"/>
<feature type="signal peptide" evidence="2">
    <location>
        <begin position="1"/>
        <end position="27"/>
    </location>
</feature>
<name>A0A087TSX9_STEMI</name>
<reference evidence="3 4" key="1">
    <citation type="submission" date="2013-11" db="EMBL/GenBank/DDBJ databases">
        <title>Genome sequencing of Stegodyphus mimosarum.</title>
        <authorList>
            <person name="Bechsgaard J."/>
        </authorList>
    </citation>
    <scope>NUCLEOTIDE SEQUENCE [LARGE SCALE GENOMIC DNA]</scope>
</reference>
<feature type="transmembrane region" description="Helical" evidence="1">
    <location>
        <begin position="38"/>
        <end position="58"/>
    </location>
</feature>
<feature type="non-terminal residue" evidence="3">
    <location>
        <position position="62"/>
    </location>
</feature>
<dbReference type="Proteomes" id="UP000054359">
    <property type="component" value="Unassembled WGS sequence"/>
</dbReference>
<keyword evidence="1" id="KW-0472">Membrane</keyword>